<dbReference type="Proteomes" id="UP000016933">
    <property type="component" value="Unassembled WGS sequence"/>
</dbReference>
<dbReference type="eggNOG" id="KOG4562">
    <property type="taxonomic scope" value="Eukaryota"/>
</dbReference>
<evidence type="ECO:0000313" key="3">
    <source>
        <dbReference type="EMBL" id="EME50240.1"/>
    </source>
</evidence>
<feature type="compositionally biased region" description="Basic residues" evidence="1">
    <location>
        <begin position="304"/>
        <end position="313"/>
    </location>
</feature>
<evidence type="ECO:0000256" key="1">
    <source>
        <dbReference type="SAM" id="MobiDB-lite"/>
    </source>
</evidence>
<keyword evidence="4" id="KW-1185">Reference proteome</keyword>
<dbReference type="Pfam" id="PF01454">
    <property type="entry name" value="MAGE"/>
    <property type="match status" value="1"/>
</dbReference>
<reference evidence="4" key="1">
    <citation type="journal article" date="2012" name="PLoS Genet.">
        <title>The genomes of the fungal plant pathogens Cladosporium fulvum and Dothistroma septosporum reveal adaptation to different hosts and lifestyles but also signatures of common ancestry.</title>
        <authorList>
            <person name="de Wit P.J.G.M."/>
            <person name="van der Burgt A."/>
            <person name="Oekmen B."/>
            <person name="Stergiopoulos I."/>
            <person name="Abd-Elsalam K.A."/>
            <person name="Aerts A.L."/>
            <person name="Bahkali A.H."/>
            <person name="Beenen H.G."/>
            <person name="Chettri P."/>
            <person name="Cox M.P."/>
            <person name="Datema E."/>
            <person name="de Vries R.P."/>
            <person name="Dhillon B."/>
            <person name="Ganley A.R."/>
            <person name="Griffiths S.A."/>
            <person name="Guo Y."/>
            <person name="Hamelin R.C."/>
            <person name="Henrissat B."/>
            <person name="Kabir M.S."/>
            <person name="Jashni M.K."/>
            <person name="Kema G."/>
            <person name="Klaubauf S."/>
            <person name="Lapidus A."/>
            <person name="Levasseur A."/>
            <person name="Lindquist E."/>
            <person name="Mehrabi R."/>
            <person name="Ohm R.A."/>
            <person name="Owen T.J."/>
            <person name="Salamov A."/>
            <person name="Schwelm A."/>
            <person name="Schijlen E."/>
            <person name="Sun H."/>
            <person name="van den Burg H.A."/>
            <person name="van Ham R.C.H.J."/>
            <person name="Zhang S."/>
            <person name="Goodwin S.B."/>
            <person name="Grigoriev I.V."/>
            <person name="Collemare J."/>
            <person name="Bradshaw R.E."/>
        </authorList>
    </citation>
    <scope>NUCLEOTIDE SEQUENCE [LARGE SCALE GENOMIC DNA]</scope>
    <source>
        <strain evidence="4">NZE10 / CBS 128990</strain>
    </source>
</reference>
<dbReference type="AlphaFoldDB" id="N1Q582"/>
<dbReference type="Gene3D" id="1.10.10.1210">
    <property type="entry name" value="MAGE homology domain, winged helix WH2 motif"/>
    <property type="match status" value="1"/>
</dbReference>
<dbReference type="InterPro" id="IPR041898">
    <property type="entry name" value="MAGE_WH1"/>
</dbReference>
<feature type="region of interest" description="Disordered" evidence="1">
    <location>
        <begin position="287"/>
        <end position="333"/>
    </location>
</feature>
<dbReference type="EMBL" id="KB446535">
    <property type="protein sequence ID" value="EME50240.1"/>
    <property type="molecule type" value="Genomic_DNA"/>
</dbReference>
<protein>
    <recommendedName>
        <fullName evidence="2">MAGE domain-containing protein</fullName>
    </recommendedName>
</protein>
<dbReference type="SMART" id="SM01373">
    <property type="entry name" value="MAGE"/>
    <property type="match status" value="1"/>
</dbReference>
<reference evidence="3 4" key="2">
    <citation type="journal article" date="2012" name="PLoS Pathog.">
        <title>Diverse lifestyles and strategies of plant pathogenesis encoded in the genomes of eighteen Dothideomycetes fungi.</title>
        <authorList>
            <person name="Ohm R.A."/>
            <person name="Feau N."/>
            <person name="Henrissat B."/>
            <person name="Schoch C.L."/>
            <person name="Horwitz B.A."/>
            <person name="Barry K.W."/>
            <person name="Condon B.J."/>
            <person name="Copeland A.C."/>
            <person name="Dhillon B."/>
            <person name="Glaser F."/>
            <person name="Hesse C.N."/>
            <person name="Kosti I."/>
            <person name="LaButti K."/>
            <person name="Lindquist E.A."/>
            <person name="Lucas S."/>
            <person name="Salamov A.A."/>
            <person name="Bradshaw R.E."/>
            <person name="Ciuffetti L."/>
            <person name="Hamelin R.C."/>
            <person name="Kema G.H.J."/>
            <person name="Lawrence C."/>
            <person name="Scott J.A."/>
            <person name="Spatafora J.W."/>
            <person name="Turgeon B.G."/>
            <person name="de Wit P.J.G.M."/>
            <person name="Zhong S."/>
            <person name="Goodwin S.B."/>
            <person name="Grigoriev I.V."/>
        </authorList>
    </citation>
    <scope>NUCLEOTIDE SEQUENCE [LARGE SCALE GENOMIC DNA]</scope>
    <source>
        <strain evidence="4">NZE10 / CBS 128990</strain>
    </source>
</reference>
<feature type="region of interest" description="Disordered" evidence="1">
    <location>
        <begin position="1"/>
        <end position="52"/>
    </location>
</feature>
<feature type="compositionally biased region" description="Basic residues" evidence="1">
    <location>
        <begin position="1"/>
        <end position="10"/>
    </location>
</feature>
<dbReference type="PANTHER" id="PTHR11736:SF14">
    <property type="entry name" value="NSE3 HOMOLOG, SMC5-SMC6 COMPLEX COMPONENT"/>
    <property type="match status" value="1"/>
</dbReference>
<dbReference type="InterPro" id="IPR002190">
    <property type="entry name" value="MHD_dom"/>
</dbReference>
<feature type="compositionally biased region" description="Acidic residues" evidence="1">
    <location>
        <begin position="317"/>
        <end position="333"/>
    </location>
</feature>
<sequence>MPRVAGRKRRSEPEEVNEDDSPAPETQRRRVNHGSDDEDFGGAGAGPATQGDGVEEMAKKLVRLALACELQRKPLRRGDISEKVLGARGRQFKSVFAQAQAQLQEVFGMQLVELPAKEKVTLQQRRAAQRSQSQSKGTTAWTLTSTLPFEFRDPDIILPPAAPTTTEESKYIGIYTMLVALIMLNGGSLPDANMERNLKKLGLDDNTPLSDYDKTEKLTKRLEKDGYIVRVKESTGTGEDDIFWTVGPRGKVEVGEEGVRGLVSTVFGHPEEEAGMELDAKVMRSLGVNERTDDAAPVAQQAGRSRKASKRKARPQEDDEDEEDDDKDEDEDD</sequence>
<dbReference type="GO" id="GO:0005634">
    <property type="term" value="C:nucleus"/>
    <property type="evidence" value="ECO:0007669"/>
    <property type="project" value="TreeGrafter"/>
</dbReference>
<accession>N1Q582</accession>
<dbReference type="STRING" id="675120.N1Q582"/>
<proteinExistence type="predicted"/>
<dbReference type="PANTHER" id="PTHR11736">
    <property type="entry name" value="MELANOMA-ASSOCIATED ANTIGEN MAGE ANTIGEN"/>
    <property type="match status" value="1"/>
</dbReference>
<gene>
    <name evidence="3" type="ORF">DOTSEDRAFT_68946</name>
</gene>
<dbReference type="PROSITE" id="PS50838">
    <property type="entry name" value="MAGE"/>
    <property type="match status" value="1"/>
</dbReference>
<dbReference type="HOGENOM" id="CLU_048908_1_0_1"/>
<dbReference type="GO" id="GO:0006281">
    <property type="term" value="P:DNA repair"/>
    <property type="evidence" value="ECO:0007669"/>
    <property type="project" value="TreeGrafter"/>
</dbReference>
<evidence type="ECO:0000313" key="4">
    <source>
        <dbReference type="Proteomes" id="UP000016933"/>
    </source>
</evidence>
<name>N1Q582_DOTSN</name>
<dbReference type="InterPro" id="IPR037445">
    <property type="entry name" value="MAGE"/>
</dbReference>
<organism evidence="3 4">
    <name type="scientific">Dothistroma septosporum (strain NZE10 / CBS 128990)</name>
    <name type="common">Red band needle blight fungus</name>
    <name type="synonym">Mycosphaerella pini</name>
    <dbReference type="NCBI Taxonomy" id="675120"/>
    <lineage>
        <taxon>Eukaryota</taxon>
        <taxon>Fungi</taxon>
        <taxon>Dikarya</taxon>
        <taxon>Ascomycota</taxon>
        <taxon>Pezizomycotina</taxon>
        <taxon>Dothideomycetes</taxon>
        <taxon>Dothideomycetidae</taxon>
        <taxon>Mycosphaerellales</taxon>
        <taxon>Mycosphaerellaceae</taxon>
        <taxon>Dothistroma</taxon>
    </lineage>
</organism>
<dbReference type="OMA" id="GMQMVEQ"/>
<dbReference type="InterPro" id="IPR041899">
    <property type="entry name" value="MAGE_WH2"/>
</dbReference>
<feature type="domain" description="MAGE" evidence="2">
    <location>
        <begin position="54"/>
        <end position="268"/>
    </location>
</feature>
<dbReference type="Gene3D" id="1.10.10.1200">
    <property type="entry name" value="MAGE homology domain, winged helix WH1 motif"/>
    <property type="match status" value="1"/>
</dbReference>
<evidence type="ECO:0000259" key="2">
    <source>
        <dbReference type="PROSITE" id="PS50838"/>
    </source>
</evidence>
<dbReference type="OrthoDB" id="205198at2759"/>